<proteinExistence type="predicted"/>
<dbReference type="OrthoDB" id="5871067at2759"/>
<evidence type="ECO:0000313" key="1">
    <source>
        <dbReference type="EMBL" id="OXU21249.1"/>
    </source>
</evidence>
<name>A0A232ESB0_9HYME</name>
<comment type="caution">
    <text evidence="1">The sequence shown here is derived from an EMBL/GenBank/DDBJ whole genome shotgun (WGS) entry which is preliminary data.</text>
</comment>
<evidence type="ECO:0000313" key="2">
    <source>
        <dbReference type="Proteomes" id="UP000215335"/>
    </source>
</evidence>
<accession>A0A232ESB0</accession>
<dbReference type="Proteomes" id="UP000215335">
    <property type="component" value="Unassembled WGS sequence"/>
</dbReference>
<sequence length="188" mass="22133">MEHETGWPIQYSVNSCEKRLLKGPLEDRFCVLENNNKVVLQFHGCYWHGRVRCYTDGRNLSIVNGESMDDRYERTLRVSEIGELWVRHIRYILYIWWTKIYAYKYLTPDGRESYPIECISIEKINFECMRKLVIGEIPPTFVSFGVSGHTALHDVVTRAKCKVCEPVYSKRRFAANDKSYPYGYVALK</sequence>
<organism evidence="1 2">
    <name type="scientific">Trichomalopsis sarcophagae</name>
    <dbReference type="NCBI Taxonomy" id="543379"/>
    <lineage>
        <taxon>Eukaryota</taxon>
        <taxon>Metazoa</taxon>
        <taxon>Ecdysozoa</taxon>
        <taxon>Arthropoda</taxon>
        <taxon>Hexapoda</taxon>
        <taxon>Insecta</taxon>
        <taxon>Pterygota</taxon>
        <taxon>Neoptera</taxon>
        <taxon>Endopterygota</taxon>
        <taxon>Hymenoptera</taxon>
        <taxon>Apocrita</taxon>
        <taxon>Proctotrupomorpha</taxon>
        <taxon>Chalcidoidea</taxon>
        <taxon>Pteromalidae</taxon>
        <taxon>Pteromalinae</taxon>
        <taxon>Trichomalopsis</taxon>
    </lineage>
</organism>
<protein>
    <submittedName>
        <fullName evidence="1">Uncharacterized protein</fullName>
    </submittedName>
</protein>
<gene>
    <name evidence="1" type="ORF">TSAR_015360</name>
</gene>
<keyword evidence="2" id="KW-1185">Reference proteome</keyword>
<dbReference type="AlphaFoldDB" id="A0A232ESB0"/>
<reference evidence="1 2" key="1">
    <citation type="journal article" date="2017" name="Curr. Biol.">
        <title>The Evolution of Venom by Co-option of Single-Copy Genes.</title>
        <authorList>
            <person name="Martinson E.O."/>
            <person name="Mrinalini"/>
            <person name="Kelkar Y.D."/>
            <person name="Chang C.H."/>
            <person name="Werren J.H."/>
        </authorList>
    </citation>
    <scope>NUCLEOTIDE SEQUENCE [LARGE SCALE GENOMIC DNA]</scope>
    <source>
        <strain evidence="1 2">Alberta</strain>
        <tissue evidence="1">Whole body</tissue>
    </source>
</reference>
<dbReference type="EMBL" id="NNAY01002449">
    <property type="protein sequence ID" value="OXU21249.1"/>
    <property type="molecule type" value="Genomic_DNA"/>
</dbReference>